<gene>
    <name evidence="1" type="ORF">NCTC10699_00394</name>
</gene>
<name>A0A379B3D0_9PAST</name>
<reference evidence="1 2" key="1">
    <citation type="submission" date="2018-06" db="EMBL/GenBank/DDBJ databases">
        <authorList>
            <consortium name="Pathogen Informatics"/>
            <person name="Doyle S."/>
        </authorList>
    </citation>
    <scope>NUCLEOTIDE SEQUENCE [LARGE SCALE GENOMIC DNA]</scope>
    <source>
        <strain evidence="1 2">NCTC10699</strain>
    </source>
</reference>
<dbReference type="OrthoDB" id="9979809at2"/>
<protein>
    <submittedName>
        <fullName evidence="1">Uncharacterized protein</fullName>
    </submittedName>
</protein>
<proteinExistence type="predicted"/>
<keyword evidence="2" id="KW-1185">Reference proteome</keyword>
<organism evidence="1 2">
    <name type="scientific">[Pasteurella] mairii</name>
    <dbReference type="NCBI Taxonomy" id="757"/>
    <lineage>
        <taxon>Bacteria</taxon>
        <taxon>Pseudomonadati</taxon>
        <taxon>Pseudomonadota</taxon>
        <taxon>Gammaproteobacteria</taxon>
        <taxon>Pasteurellales</taxon>
        <taxon>Pasteurellaceae</taxon>
    </lineage>
</organism>
<evidence type="ECO:0000313" key="1">
    <source>
        <dbReference type="EMBL" id="SUB32809.1"/>
    </source>
</evidence>
<sequence>MHNLAHRSCAILNPAIDRAMNDLNLALEKNACFAELIILAVTYGNDNELPLLIADVMDVYNQFIEEKRATLEKLLQAEGKEDE</sequence>
<evidence type="ECO:0000313" key="2">
    <source>
        <dbReference type="Proteomes" id="UP000254280"/>
    </source>
</evidence>
<dbReference type="AlphaFoldDB" id="A0A379B3D0"/>
<dbReference type="Proteomes" id="UP000254280">
    <property type="component" value="Unassembled WGS sequence"/>
</dbReference>
<accession>A0A379B3D0</accession>
<dbReference type="EMBL" id="UGSS01000002">
    <property type="protein sequence ID" value="SUB32809.1"/>
    <property type="molecule type" value="Genomic_DNA"/>
</dbReference>